<accession>A0AAN7VZ47</accession>
<evidence type="ECO:0000313" key="2">
    <source>
        <dbReference type="EMBL" id="KAK5691646.1"/>
    </source>
</evidence>
<dbReference type="EMBL" id="JAVRQU010000021">
    <property type="protein sequence ID" value="KAK5691646.1"/>
    <property type="molecule type" value="Genomic_DNA"/>
</dbReference>
<dbReference type="CDD" id="cd02440">
    <property type="entry name" value="AdoMet_MTases"/>
    <property type="match status" value="1"/>
</dbReference>
<gene>
    <name evidence="2" type="ORF">LTR97_011643</name>
</gene>
<evidence type="ECO:0000259" key="1">
    <source>
        <dbReference type="Pfam" id="PF13847"/>
    </source>
</evidence>
<feature type="domain" description="Methyltransferase" evidence="1">
    <location>
        <begin position="42"/>
        <end position="155"/>
    </location>
</feature>
<dbReference type="PANTHER" id="PTHR43861">
    <property type="entry name" value="TRANS-ACONITATE 2-METHYLTRANSFERASE-RELATED"/>
    <property type="match status" value="1"/>
</dbReference>
<dbReference type="Gene3D" id="3.40.50.150">
    <property type="entry name" value="Vaccinia Virus protein VP39"/>
    <property type="match status" value="1"/>
</dbReference>
<dbReference type="InterPro" id="IPR025714">
    <property type="entry name" value="Methyltranfer_dom"/>
</dbReference>
<dbReference type="InterPro" id="IPR029063">
    <property type="entry name" value="SAM-dependent_MTases_sf"/>
</dbReference>
<dbReference type="PANTHER" id="PTHR43861:SF1">
    <property type="entry name" value="TRANS-ACONITATE 2-METHYLTRANSFERASE"/>
    <property type="match status" value="1"/>
</dbReference>
<reference evidence="2" key="1">
    <citation type="submission" date="2023-08" db="EMBL/GenBank/DDBJ databases">
        <title>Black Yeasts Isolated from many extreme environments.</title>
        <authorList>
            <person name="Coleine C."/>
            <person name="Stajich J.E."/>
            <person name="Selbmann L."/>
        </authorList>
    </citation>
    <scope>NUCLEOTIDE SEQUENCE</scope>
    <source>
        <strain evidence="2">CCFEE 5810</strain>
    </source>
</reference>
<evidence type="ECO:0000313" key="3">
    <source>
        <dbReference type="Proteomes" id="UP001310594"/>
    </source>
</evidence>
<comment type="caution">
    <text evidence="2">The sequence shown here is derived from an EMBL/GenBank/DDBJ whole genome shotgun (WGS) entry which is preliminary data.</text>
</comment>
<dbReference type="Pfam" id="PF13847">
    <property type="entry name" value="Methyltransf_31"/>
    <property type="match status" value="1"/>
</dbReference>
<proteinExistence type="predicted"/>
<protein>
    <recommendedName>
        <fullName evidence="1">Methyltransferase domain-containing protein</fullName>
    </recommendedName>
</protein>
<organism evidence="2 3">
    <name type="scientific">Elasticomyces elasticus</name>
    <dbReference type="NCBI Taxonomy" id="574655"/>
    <lineage>
        <taxon>Eukaryota</taxon>
        <taxon>Fungi</taxon>
        <taxon>Dikarya</taxon>
        <taxon>Ascomycota</taxon>
        <taxon>Pezizomycotina</taxon>
        <taxon>Dothideomycetes</taxon>
        <taxon>Dothideomycetidae</taxon>
        <taxon>Mycosphaerellales</taxon>
        <taxon>Teratosphaeriaceae</taxon>
        <taxon>Elasticomyces</taxon>
    </lineage>
</organism>
<dbReference type="SUPFAM" id="SSF53335">
    <property type="entry name" value="S-adenosyl-L-methionine-dependent methyltransferases"/>
    <property type="match status" value="1"/>
</dbReference>
<dbReference type="Proteomes" id="UP001310594">
    <property type="component" value="Unassembled WGS sequence"/>
</dbReference>
<sequence length="294" mass="32662">MTLMQRNQPQDAQALYDPRAASYDDSWHPRFARHMVELANLKAGEHVLDLACGTGLVAYPASAAVRPGGSVTGIDISGDMLAQAEGKRVANELSAVRFYQHSITDLDGLPELEGEQFDAIICASALVLLQDPSNAIRQWTGFLKPCGRLIVDVTDPASQISLITFERVGRALGRHLPFYRVPFQKPEHLRALMEQAGLRDIEVILLSQMDNEGADALDAYRSERPRIEKTYSIADADRLFDKHIDHWAASALAGPDIRNEARRLFREQWTKLANADGLIEEVDGVYVGIGWKNK</sequence>
<dbReference type="AlphaFoldDB" id="A0AAN7VZ47"/>
<name>A0AAN7VZ47_9PEZI</name>